<dbReference type="CDD" id="cd00446">
    <property type="entry name" value="GrpE"/>
    <property type="match status" value="1"/>
</dbReference>
<dbReference type="Pfam" id="PF01025">
    <property type="entry name" value="GrpE"/>
    <property type="match status" value="1"/>
</dbReference>
<dbReference type="InterPro" id="IPR000740">
    <property type="entry name" value="GrpE"/>
</dbReference>
<keyword evidence="3" id="KW-0963">Cytoplasm</keyword>
<feature type="region of interest" description="Disordered" evidence="7">
    <location>
        <begin position="218"/>
        <end position="256"/>
    </location>
</feature>
<evidence type="ECO:0000256" key="7">
    <source>
        <dbReference type="SAM" id="MobiDB-lite"/>
    </source>
</evidence>
<proteinExistence type="inferred from homology"/>
<accession>A0ABP2IZT2</accession>
<evidence type="ECO:0000256" key="6">
    <source>
        <dbReference type="SAM" id="Coils"/>
    </source>
</evidence>
<evidence type="ECO:0000313" key="8">
    <source>
        <dbReference type="EMBL" id="EFL44530.1"/>
    </source>
</evidence>
<comment type="similarity">
    <text evidence="1 3 5">Belongs to the GrpE family.</text>
</comment>
<reference evidence="8 9" key="1">
    <citation type="submission" date="2010-08" db="EMBL/GenBank/DDBJ databases">
        <authorList>
            <person name="Durkin A.S."/>
            <person name="Madupu R."/>
            <person name="Torralba M."/>
            <person name="Gillis M."/>
            <person name="Methe B."/>
            <person name="Sutton G."/>
            <person name="Nelson K.E."/>
        </authorList>
    </citation>
    <scope>NUCLEOTIDE SEQUENCE [LARGE SCALE GENOMIC DNA]</scope>
    <source>
        <strain evidence="8 9">PB189-T1-4</strain>
    </source>
</reference>
<keyword evidence="9" id="KW-1185">Reference proteome</keyword>
<comment type="subunit">
    <text evidence="3">Homodimer.</text>
</comment>
<evidence type="ECO:0000256" key="5">
    <source>
        <dbReference type="RuleBase" id="RU004478"/>
    </source>
</evidence>
<evidence type="ECO:0000256" key="4">
    <source>
        <dbReference type="RuleBase" id="RU000639"/>
    </source>
</evidence>
<evidence type="ECO:0000313" key="9">
    <source>
        <dbReference type="Proteomes" id="UP000004431"/>
    </source>
</evidence>
<keyword evidence="6" id="KW-0175">Coiled coil</keyword>
<name>A0ABP2IZT2_9ACTN</name>
<dbReference type="PRINTS" id="PR00773">
    <property type="entry name" value="GRPEPROTEIN"/>
</dbReference>
<dbReference type="PROSITE" id="PS01071">
    <property type="entry name" value="GRPE"/>
    <property type="match status" value="1"/>
</dbReference>
<feature type="coiled-coil region" evidence="6">
    <location>
        <begin position="39"/>
        <end position="87"/>
    </location>
</feature>
<dbReference type="InterPro" id="IPR013805">
    <property type="entry name" value="GrpE_CC"/>
</dbReference>
<dbReference type="EMBL" id="AEDQ01000010">
    <property type="protein sequence ID" value="EFL44530.1"/>
    <property type="molecule type" value="Genomic_DNA"/>
</dbReference>
<keyword evidence="3 4" id="KW-0346">Stress response</keyword>
<dbReference type="PANTHER" id="PTHR21237">
    <property type="entry name" value="GRPE PROTEIN"/>
    <property type="match status" value="1"/>
</dbReference>
<comment type="caution">
    <text evidence="8">The sequence shown here is derived from an EMBL/GenBank/DDBJ whole genome shotgun (WGS) entry which is preliminary data.</text>
</comment>
<dbReference type="Proteomes" id="UP000004431">
    <property type="component" value="Unassembled WGS sequence"/>
</dbReference>
<organism evidence="8 9">
    <name type="scientific">Fannyhessea vaginae PB189-T1-4</name>
    <dbReference type="NCBI Taxonomy" id="866774"/>
    <lineage>
        <taxon>Bacteria</taxon>
        <taxon>Bacillati</taxon>
        <taxon>Actinomycetota</taxon>
        <taxon>Coriobacteriia</taxon>
        <taxon>Coriobacteriales</taxon>
        <taxon>Atopobiaceae</taxon>
        <taxon>Fannyhessea</taxon>
    </lineage>
</organism>
<sequence length="256" mass="27445">MEHDARTTKNASATPHTYDGMSDEELEAAACAAGEQAAAEDFAADAQKLQHTVDELTAQIDEARTALDAEKEKAAKATDSYLRLQADWDNYRRRTAQERLDERAVAAQNLVVSVLPVIDDMERALSHAETIENKDENFTNFVDGVLAVHDKLLGILAKHDVEVMDPAGEVFDPMIHEAVGQCQNPDVYADTVADVYRKGYRMAGKVIRTAMVTVTCGGPRRPSEPADNADVAAAGESAGAAGAADAAESAQNDTQA</sequence>
<gene>
    <name evidence="3 8" type="primary">grpE</name>
    <name evidence="8" type="ORF">HMPREF9248_1214</name>
</gene>
<dbReference type="SUPFAM" id="SSF51064">
    <property type="entry name" value="Head domain of nucleotide exchange factor GrpE"/>
    <property type="match status" value="1"/>
</dbReference>
<dbReference type="SUPFAM" id="SSF58014">
    <property type="entry name" value="Coiled-coil domain of nucleotide exchange factor GrpE"/>
    <property type="match status" value="1"/>
</dbReference>
<evidence type="ECO:0000256" key="2">
    <source>
        <dbReference type="ARBA" id="ARBA00023186"/>
    </source>
</evidence>
<dbReference type="Gene3D" id="2.30.22.10">
    <property type="entry name" value="Head domain of nucleotide exchange factor GrpE"/>
    <property type="match status" value="1"/>
</dbReference>
<evidence type="ECO:0000256" key="3">
    <source>
        <dbReference type="HAMAP-Rule" id="MF_01151"/>
    </source>
</evidence>
<feature type="region of interest" description="Disordered" evidence="7">
    <location>
        <begin position="1"/>
        <end position="20"/>
    </location>
</feature>
<dbReference type="HAMAP" id="MF_01151">
    <property type="entry name" value="GrpE"/>
    <property type="match status" value="1"/>
</dbReference>
<dbReference type="InterPro" id="IPR009012">
    <property type="entry name" value="GrpE_head"/>
</dbReference>
<comment type="subcellular location">
    <subcellularLocation>
        <location evidence="3">Cytoplasm</location>
    </subcellularLocation>
</comment>
<feature type="compositionally biased region" description="Low complexity" evidence="7">
    <location>
        <begin position="225"/>
        <end position="250"/>
    </location>
</feature>
<protein>
    <recommendedName>
        <fullName evidence="3 4">Protein GrpE</fullName>
    </recommendedName>
    <alternativeName>
        <fullName evidence="3">HSP-70 cofactor</fullName>
    </alternativeName>
</protein>
<dbReference type="PANTHER" id="PTHR21237:SF23">
    <property type="entry name" value="GRPE PROTEIN HOMOLOG, MITOCHONDRIAL"/>
    <property type="match status" value="1"/>
</dbReference>
<dbReference type="Gene3D" id="3.90.20.20">
    <property type="match status" value="1"/>
</dbReference>
<dbReference type="RefSeq" id="WP_006303636.1">
    <property type="nucleotide sequence ID" value="NZ_AEDQ01000010.1"/>
</dbReference>
<evidence type="ECO:0000256" key="1">
    <source>
        <dbReference type="ARBA" id="ARBA00009054"/>
    </source>
</evidence>
<comment type="function">
    <text evidence="3 4">Participates actively in the response to hyperosmotic and heat shock by preventing the aggregation of stress-denatured proteins, in association with DnaK and GrpE. It is the nucleotide exchange factor for DnaK and may function as a thermosensor. Unfolded proteins bind initially to DnaJ; upon interaction with the DnaJ-bound protein, DnaK hydrolyzes its bound ATP, resulting in the formation of a stable complex. GrpE releases ADP from DnaK; ATP binding to DnaK triggers the release of the substrate protein, thus completing the reaction cycle. Several rounds of ATP-dependent interactions between DnaJ, DnaK and GrpE are required for fully efficient folding.</text>
</comment>
<keyword evidence="2 3" id="KW-0143">Chaperone</keyword>